<evidence type="ECO:0000313" key="2">
    <source>
        <dbReference type="EMBL" id="OON80937.1"/>
    </source>
</evidence>
<proteinExistence type="predicted"/>
<dbReference type="RefSeq" id="WP_107502773.1">
    <property type="nucleotide sequence ID" value="NZ_CP045178.1"/>
</dbReference>
<organism evidence="2 3">
    <name type="scientific">Streptomyces tsukubensis</name>
    <dbReference type="NCBI Taxonomy" id="83656"/>
    <lineage>
        <taxon>Bacteria</taxon>
        <taxon>Bacillati</taxon>
        <taxon>Actinomycetota</taxon>
        <taxon>Actinomycetes</taxon>
        <taxon>Kitasatosporales</taxon>
        <taxon>Streptomycetaceae</taxon>
        <taxon>Streptomyces</taxon>
    </lineage>
</organism>
<dbReference type="OrthoDB" id="4334464at2"/>
<keyword evidence="3" id="KW-1185">Reference proteome</keyword>
<gene>
    <name evidence="2" type="ORF">B1H18_11285</name>
</gene>
<sequence length="185" mass="20116">MRVATVTVPDTTTIDTGAVSSASPSPGFHHNVLADFRDHLPPSSLPVVSPNDISTRYARHGHIISWRWFTAHLTEVCAAVGPNVITDVATTAATTRDSQVLPGTDTRLARRGLLPAEHLTDAGHTALPHLVQPTREHRVTTSGPLRNNVTRRNRQNEGFGRDDFGHRLRPSAGHVSRGQVSTGWH</sequence>
<reference evidence="2 3" key="1">
    <citation type="submission" date="2017-02" db="EMBL/GenBank/DDBJ databases">
        <title>Draft Genome Sequence of Streptomyces tsukubaensis F601, a Producer of the immunosuppressant tacrolimus FK506.</title>
        <authorList>
            <person name="Zong G."/>
            <person name="Zhong C."/>
            <person name="Fu J."/>
            <person name="Qin R."/>
            <person name="Cao G."/>
        </authorList>
    </citation>
    <scope>NUCLEOTIDE SEQUENCE [LARGE SCALE GENOMIC DNA]</scope>
    <source>
        <strain evidence="2 3">F601</strain>
    </source>
</reference>
<dbReference type="AlphaFoldDB" id="A0A1V4ABZ2"/>
<evidence type="ECO:0000256" key="1">
    <source>
        <dbReference type="SAM" id="MobiDB-lite"/>
    </source>
</evidence>
<accession>A0A1V4ABZ2</accession>
<dbReference type="EMBL" id="MVFC01000006">
    <property type="protein sequence ID" value="OON80937.1"/>
    <property type="molecule type" value="Genomic_DNA"/>
</dbReference>
<protein>
    <submittedName>
        <fullName evidence="2">Uncharacterized protein</fullName>
    </submittedName>
</protein>
<comment type="caution">
    <text evidence="2">The sequence shown here is derived from an EMBL/GenBank/DDBJ whole genome shotgun (WGS) entry which is preliminary data.</text>
</comment>
<dbReference type="STRING" id="83656.B1H18_11285"/>
<feature type="compositionally biased region" description="Polar residues" evidence="1">
    <location>
        <begin position="140"/>
        <end position="150"/>
    </location>
</feature>
<name>A0A1V4ABZ2_9ACTN</name>
<feature type="region of interest" description="Disordered" evidence="1">
    <location>
        <begin position="135"/>
        <end position="185"/>
    </location>
</feature>
<evidence type="ECO:0000313" key="3">
    <source>
        <dbReference type="Proteomes" id="UP000190539"/>
    </source>
</evidence>
<dbReference type="Proteomes" id="UP000190539">
    <property type="component" value="Unassembled WGS sequence"/>
</dbReference>